<evidence type="ECO:0000256" key="15">
    <source>
        <dbReference type="ARBA" id="ARBA00032605"/>
    </source>
</evidence>
<accession>A0AAW7ZA95</accession>
<evidence type="ECO:0000256" key="3">
    <source>
        <dbReference type="ARBA" id="ARBA00004663"/>
    </source>
</evidence>
<evidence type="ECO:0000256" key="7">
    <source>
        <dbReference type="ARBA" id="ARBA00022475"/>
    </source>
</evidence>
<dbReference type="Pfam" id="PF02654">
    <property type="entry name" value="CobS"/>
    <property type="match status" value="1"/>
</dbReference>
<dbReference type="EC" id="2.7.8.26" evidence="5 19"/>
<feature type="transmembrane region" description="Helical" evidence="19">
    <location>
        <begin position="106"/>
        <end position="127"/>
    </location>
</feature>
<comment type="catalytic activity">
    <reaction evidence="18 19">
        <text>alpha-ribazole 5'-phosphate + adenosylcob(III)inamide-GDP = adenosylcob(III)alamin 5'-phosphate + GMP + H(+)</text>
        <dbReference type="Rhea" id="RHEA:23560"/>
        <dbReference type="ChEBI" id="CHEBI:15378"/>
        <dbReference type="ChEBI" id="CHEBI:57918"/>
        <dbReference type="ChEBI" id="CHEBI:58115"/>
        <dbReference type="ChEBI" id="CHEBI:60487"/>
        <dbReference type="ChEBI" id="CHEBI:60493"/>
        <dbReference type="EC" id="2.7.8.26"/>
    </reaction>
</comment>
<evidence type="ECO:0000313" key="20">
    <source>
        <dbReference type="EMBL" id="MDO7786348.1"/>
    </source>
</evidence>
<comment type="pathway">
    <text evidence="3 19">Cofactor biosynthesis; adenosylcobalamin biosynthesis; adenosylcobalamin from cob(II)yrinate a,c-diamide: step 7/7.</text>
</comment>
<dbReference type="NCBIfam" id="TIGR00317">
    <property type="entry name" value="cobS"/>
    <property type="match status" value="1"/>
</dbReference>
<evidence type="ECO:0000256" key="16">
    <source>
        <dbReference type="ARBA" id="ARBA00032853"/>
    </source>
</evidence>
<evidence type="ECO:0000256" key="8">
    <source>
        <dbReference type="ARBA" id="ARBA00022573"/>
    </source>
</evidence>
<keyword evidence="9 19" id="KW-0808">Transferase</keyword>
<reference evidence="20" key="1">
    <citation type="journal article" date="2023" name="J. Hazard. Mater.">
        <title>Anaerobic biodegradation of pyrene and benzo[a]pyrene by a new sulfate-reducing Desulforamulus aquiferis strain DSA.</title>
        <authorList>
            <person name="Zhang Z."/>
            <person name="Sun J."/>
            <person name="Gong X."/>
            <person name="Wang C."/>
            <person name="Wang H."/>
        </authorList>
    </citation>
    <scope>NUCLEOTIDE SEQUENCE</scope>
    <source>
        <strain evidence="20">DSA</strain>
    </source>
</reference>
<evidence type="ECO:0000256" key="18">
    <source>
        <dbReference type="ARBA" id="ARBA00049504"/>
    </source>
</evidence>
<comment type="subcellular location">
    <subcellularLocation>
        <location evidence="2 19">Cell membrane</location>
        <topology evidence="2 19">Multi-pass membrane protein</topology>
    </subcellularLocation>
</comment>
<comment type="function">
    <text evidence="14 19">Joins adenosylcobinamide-GDP and alpha-ribazole to generate adenosylcobalamin (Ado-cobalamin). Also synthesizes adenosylcobalamin 5'-phosphate from adenosylcobinamide-GDP and alpha-ribazole 5'-phosphate.</text>
</comment>
<dbReference type="EMBL" id="JARPTC010000004">
    <property type="protein sequence ID" value="MDO7786348.1"/>
    <property type="molecule type" value="Genomic_DNA"/>
</dbReference>
<gene>
    <name evidence="19 20" type="primary">cobS</name>
    <name evidence="20" type="ORF">P6N53_03835</name>
</gene>
<evidence type="ECO:0000256" key="10">
    <source>
        <dbReference type="ARBA" id="ARBA00022692"/>
    </source>
</evidence>
<keyword evidence="7 19" id="KW-1003">Cell membrane</keyword>
<dbReference type="AlphaFoldDB" id="A0AAW7ZA95"/>
<keyword evidence="21" id="KW-1185">Reference proteome</keyword>
<keyword evidence="8 19" id="KW-0169">Cobalamin biosynthesis</keyword>
<dbReference type="GO" id="GO:0005886">
    <property type="term" value="C:plasma membrane"/>
    <property type="evidence" value="ECO:0007669"/>
    <property type="project" value="UniProtKB-SubCell"/>
</dbReference>
<reference evidence="20" key="2">
    <citation type="submission" date="2023-03" db="EMBL/GenBank/DDBJ databases">
        <authorList>
            <person name="Zhang Z."/>
        </authorList>
    </citation>
    <scope>NUCLEOTIDE SEQUENCE</scope>
    <source>
        <strain evidence="20">DSA</strain>
    </source>
</reference>
<evidence type="ECO:0000256" key="9">
    <source>
        <dbReference type="ARBA" id="ARBA00022679"/>
    </source>
</evidence>
<evidence type="ECO:0000256" key="12">
    <source>
        <dbReference type="ARBA" id="ARBA00022989"/>
    </source>
</evidence>
<dbReference type="HAMAP" id="MF_00719">
    <property type="entry name" value="CobS"/>
    <property type="match status" value="1"/>
</dbReference>
<evidence type="ECO:0000256" key="5">
    <source>
        <dbReference type="ARBA" id="ARBA00013200"/>
    </source>
</evidence>
<protein>
    <recommendedName>
        <fullName evidence="6 19">Adenosylcobinamide-GDP ribazoletransferase</fullName>
        <ecNumber evidence="5 19">2.7.8.26</ecNumber>
    </recommendedName>
    <alternativeName>
        <fullName evidence="16 19">Cobalamin synthase</fullName>
    </alternativeName>
    <alternativeName>
        <fullName evidence="15 19">Cobalamin-5'-phosphate synthase</fullName>
    </alternativeName>
</protein>
<keyword evidence="10 19" id="KW-0812">Transmembrane</keyword>
<comment type="similarity">
    <text evidence="4 19">Belongs to the CobS family.</text>
</comment>
<evidence type="ECO:0000256" key="17">
    <source>
        <dbReference type="ARBA" id="ARBA00048623"/>
    </source>
</evidence>
<dbReference type="GO" id="GO:0009236">
    <property type="term" value="P:cobalamin biosynthetic process"/>
    <property type="evidence" value="ECO:0007669"/>
    <property type="project" value="UniProtKB-UniRule"/>
</dbReference>
<evidence type="ECO:0000256" key="19">
    <source>
        <dbReference type="HAMAP-Rule" id="MF_00719"/>
    </source>
</evidence>
<name>A0AAW7ZA95_9FIRM</name>
<evidence type="ECO:0000256" key="14">
    <source>
        <dbReference type="ARBA" id="ARBA00025228"/>
    </source>
</evidence>
<comment type="cofactor">
    <cofactor evidence="1 19">
        <name>Mg(2+)</name>
        <dbReference type="ChEBI" id="CHEBI:18420"/>
    </cofactor>
</comment>
<evidence type="ECO:0000256" key="2">
    <source>
        <dbReference type="ARBA" id="ARBA00004651"/>
    </source>
</evidence>
<evidence type="ECO:0000256" key="4">
    <source>
        <dbReference type="ARBA" id="ARBA00010561"/>
    </source>
</evidence>
<evidence type="ECO:0000256" key="6">
    <source>
        <dbReference type="ARBA" id="ARBA00015850"/>
    </source>
</evidence>
<dbReference type="PANTHER" id="PTHR34148">
    <property type="entry name" value="ADENOSYLCOBINAMIDE-GDP RIBAZOLETRANSFERASE"/>
    <property type="match status" value="1"/>
</dbReference>
<keyword evidence="12 19" id="KW-1133">Transmembrane helix</keyword>
<feature type="transmembrane region" description="Helical" evidence="19">
    <location>
        <begin position="59"/>
        <end position="78"/>
    </location>
</feature>
<evidence type="ECO:0000256" key="13">
    <source>
        <dbReference type="ARBA" id="ARBA00023136"/>
    </source>
</evidence>
<evidence type="ECO:0000313" key="21">
    <source>
        <dbReference type="Proteomes" id="UP001172911"/>
    </source>
</evidence>
<keyword evidence="11 19" id="KW-0460">Magnesium</keyword>
<feature type="transmembrane region" description="Helical" evidence="19">
    <location>
        <begin position="134"/>
        <end position="157"/>
    </location>
</feature>
<dbReference type="RefSeq" id="WP_304541316.1">
    <property type="nucleotide sequence ID" value="NZ_JARPTC010000004.1"/>
</dbReference>
<feature type="transmembrane region" description="Helical" evidence="19">
    <location>
        <begin position="177"/>
        <end position="209"/>
    </location>
</feature>
<organism evidence="20 21">
    <name type="scientific">Desulforamulus aquiferis</name>
    <dbReference type="NCBI Taxonomy" id="1397668"/>
    <lineage>
        <taxon>Bacteria</taxon>
        <taxon>Bacillati</taxon>
        <taxon>Bacillota</taxon>
        <taxon>Clostridia</taxon>
        <taxon>Eubacteriales</taxon>
        <taxon>Peptococcaceae</taxon>
        <taxon>Desulforamulus</taxon>
    </lineage>
</organism>
<dbReference type="InterPro" id="IPR003805">
    <property type="entry name" value="CobS"/>
</dbReference>
<dbReference type="Proteomes" id="UP001172911">
    <property type="component" value="Unassembled WGS sequence"/>
</dbReference>
<proteinExistence type="inferred from homology"/>
<comment type="catalytic activity">
    <reaction evidence="17 19">
        <text>alpha-ribazole + adenosylcob(III)inamide-GDP = adenosylcob(III)alamin + GMP + H(+)</text>
        <dbReference type="Rhea" id="RHEA:16049"/>
        <dbReference type="ChEBI" id="CHEBI:10329"/>
        <dbReference type="ChEBI" id="CHEBI:15378"/>
        <dbReference type="ChEBI" id="CHEBI:18408"/>
        <dbReference type="ChEBI" id="CHEBI:58115"/>
        <dbReference type="ChEBI" id="CHEBI:60487"/>
        <dbReference type="EC" id="2.7.8.26"/>
    </reaction>
</comment>
<dbReference type="PANTHER" id="PTHR34148:SF1">
    <property type="entry name" value="ADENOSYLCOBINAMIDE-GDP RIBAZOLETRANSFERASE"/>
    <property type="match status" value="1"/>
</dbReference>
<evidence type="ECO:0000256" key="11">
    <source>
        <dbReference type="ARBA" id="ARBA00022842"/>
    </source>
</evidence>
<sequence>MLNSLRLAISFLTVLPFYNKEVDNQEMGRSVSYYTLVGLLLGTISAGVCLGLRYLGLTIAADITAIVTVIILTGGLHLDGLMDTADGVLSGRSRERKLEIMKDSRVGAMGVLALVVVMMLKIAFLLEINGDLKFIALILAPTAGRWAMVFGITRYPYARPSGGLGVCTKLAGTKQMLVASFTLLVAVIGLMGSMGIILLGSVVLAAWLLTKYINKCLGGLTGDTYGATGELIDTWTLLTVLMVQQLAKM</sequence>
<dbReference type="GO" id="GO:0051073">
    <property type="term" value="F:adenosylcobinamide-GDP ribazoletransferase activity"/>
    <property type="evidence" value="ECO:0007669"/>
    <property type="project" value="UniProtKB-UniRule"/>
</dbReference>
<evidence type="ECO:0000256" key="1">
    <source>
        <dbReference type="ARBA" id="ARBA00001946"/>
    </source>
</evidence>
<comment type="caution">
    <text evidence="20">The sequence shown here is derived from an EMBL/GenBank/DDBJ whole genome shotgun (WGS) entry which is preliminary data.</text>
</comment>
<keyword evidence="13 19" id="KW-0472">Membrane</keyword>
<feature type="transmembrane region" description="Helical" evidence="19">
    <location>
        <begin position="32"/>
        <end position="52"/>
    </location>
</feature>
<dbReference type="GO" id="GO:0008818">
    <property type="term" value="F:cobalamin 5'-phosphate synthase activity"/>
    <property type="evidence" value="ECO:0007669"/>
    <property type="project" value="UniProtKB-UniRule"/>
</dbReference>